<dbReference type="OrthoDB" id="4077683at2759"/>
<dbReference type="AlphaFoldDB" id="A0A367Y8L4"/>
<sequence>MLDQLSTTRFRRVLRPLLSKIHALNDLYSKNPLVFDFDISQVDINHRCNAQQQRQTRQTRPSKLRKLEEEPIPDFYDPKSADDRLRSLRLFISPELYKSYTELFHIVKSILCLLKPEKQQHAWKLSSRCAFEIGKEMAESTRTTYYRLNNVSLFDPSLVSESIREINEELYEDLDDWMREEMEPACVTDNYTRELFAGYIVRLIVIHSQTTLYMFVPVLMHWLQLQGAFLHQLGAFLGDEYFRFPHVSTTNVEELNGLAFGDMLLVFWSLYAVNYWAPFMNARVLLEMVAHKISFGVFGELEVVLGLRGGYYREQVYCIYQYDKNTNIIVMMMVNIMQHARKKLASYEEAYGHFKEIYRLVLEVVRNWLPYYNRRFRDNRVMFESIAQLRGYMMPKLEILCDQGDQYMKLYVNSKGFFRTVDVIGCYCTMPDNKPNISSVDKVAKVAVKLGFDNTDFLYWLHEDT</sequence>
<protein>
    <submittedName>
        <fullName evidence="1">Uncharacterized protein</fullName>
    </submittedName>
</protein>
<comment type="caution">
    <text evidence="1">The sequence shown here is derived from an EMBL/GenBank/DDBJ whole genome shotgun (WGS) entry which is preliminary data.</text>
</comment>
<keyword evidence="2" id="KW-1185">Reference proteome</keyword>
<reference evidence="1 2" key="1">
    <citation type="submission" date="2018-06" db="EMBL/GenBank/DDBJ databases">
        <title>Whole genome sequencing of Candida tropicalis (genome annotated by CSBL at Korea University).</title>
        <authorList>
            <person name="Ahn J."/>
        </authorList>
    </citation>
    <scope>NUCLEOTIDE SEQUENCE [LARGE SCALE GENOMIC DNA]</scope>
    <source>
        <strain evidence="1 2">ATCC 20962</strain>
    </source>
</reference>
<name>A0A367Y8L4_9ASCO</name>
<evidence type="ECO:0000313" key="1">
    <source>
        <dbReference type="EMBL" id="RCK62226.1"/>
    </source>
</evidence>
<accession>A0A367Y8L4</accession>
<gene>
    <name evidence="1" type="ORF">Cantr_08853</name>
</gene>
<evidence type="ECO:0000313" key="2">
    <source>
        <dbReference type="Proteomes" id="UP000253472"/>
    </source>
</evidence>
<dbReference type="EMBL" id="QLNQ01000025">
    <property type="protein sequence ID" value="RCK62226.1"/>
    <property type="molecule type" value="Genomic_DNA"/>
</dbReference>
<organism evidence="1 2">
    <name type="scientific">Candida viswanathii</name>
    <dbReference type="NCBI Taxonomy" id="5486"/>
    <lineage>
        <taxon>Eukaryota</taxon>
        <taxon>Fungi</taxon>
        <taxon>Dikarya</taxon>
        <taxon>Ascomycota</taxon>
        <taxon>Saccharomycotina</taxon>
        <taxon>Pichiomycetes</taxon>
        <taxon>Debaryomycetaceae</taxon>
        <taxon>Candida/Lodderomyces clade</taxon>
        <taxon>Candida</taxon>
    </lineage>
</organism>
<dbReference type="Proteomes" id="UP000253472">
    <property type="component" value="Unassembled WGS sequence"/>
</dbReference>
<proteinExistence type="predicted"/>